<evidence type="ECO:0000256" key="1">
    <source>
        <dbReference type="SAM" id="SignalP"/>
    </source>
</evidence>
<keyword evidence="1" id="KW-0732">Signal</keyword>
<sequence>MLHKRLLLVCALAASSVLSAPIYARQDLTAAVQPEDFVEPGTSVAAPGNVAATVQPEDFIEPDVVAAVQPEDFVEPDIVDAVDTTGEEEIIGEGDSIPDPDDVLAVAKQAAEDAAAAAAAELPDEEIVGEDDSITKPDDLAAEAKQAAEDAAAALGDEEIVGEDDSTTDNDDLLAAEAKKAAEDAAAAAQAALNPPKATCDVQGLSSALGAVSEQAGVIRGIGTFTGQPDPVRRTSEKRDKFEQLVEAATDAAAAVKTGNFAPAKVKVTEVDRLLEALVSDVVAAAQLTDADLEMLARVANAVDKASAC</sequence>
<dbReference type="Proteomes" id="UP000636479">
    <property type="component" value="Unassembled WGS sequence"/>
</dbReference>
<organism evidence="2 3">
    <name type="scientific">Mycena indigotica</name>
    <dbReference type="NCBI Taxonomy" id="2126181"/>
    <lineage>
        <taxon>Eukaryota</taxon>
        <taxon>Fungi</taxon>
        <taxon>Dikarya</taxon>
        <taxon>Basidiomycota</taxon>
        <taxon>Agaricomycotina</taxon>
        <taxon>Agaricomycetes</taxon>
        <taxon>Agaricomycetidae</taxon>
        <taxon>Agaricales</taxon>
        <taxon>Marasmiineae</taxon>
        <taxon>Mycenaceae</taxon>
        <taxon>Mycena</taxon>
    </lineage>
</organism>
<evidence type="ECO:0000313" key="3">
    <source>
        <dbReference type="Proteomes" id="UP000636479"/>
    </source>
</evidence>
<proteinExistence type="predicted"/>
<reference evidence="2" key="1">
    <citation type="submission" date="2020-05" db="EMBL/GenBank/DDBJ databases">
        <title>Mycena genomes resolve the evolution of fungal bioluminescence.</title>
        <authorList>
            <person name="Tsai I.J."/>
        </authorList>
    </citation>
    <scope>NUCLEOTIDE SEQUENCE</scope>
    <source>
        <strain evidence="2">171206Taipei</strain>
    </source>
</reference>
<dbReference type="RefSeq" id="XP_037213774.1">
    <property type="nucleotide sequence ID" value="XM_037369778.1"/>
</dbReference>
<dbReference type="GeneID" id="59352294"/>
<gene>
    <name evidence="2" type="ORF">MIND_01333000</name>
</gene>
<dbReference type="EMBL" id="JACAZF010000015">
    <property type="protein sequence ID" value="KAF7290196.1"/>
    <property type="molecule type" value="Genomic_DNA"/>
</dbReference>
<dbReference type="AlphaFoldDB" id="A0A8H6S043"/>
<evidence type="ECO:0000313" key="2">
    <source>
        <dbReference type="EMBL" id="KAF7290196.1"/>
    </source>
</evidence>
<comment type="caution">
    <text evidence="2">The sequence shown here is derived from an EMBL/GenBank/DDBJ whole genome shotgun (WGS) entry which is preliminary data.</text>
</comment>
<feature type="signal peptide" evidence="1">
    <location>
        <begin position="1"/>
        <end position="19"/>
    </location>
</feature>
<name>A0A8H6S043_9AGAR</name>
<feature type="chain" id="PRO_5034401428" evidence="1">
    <location>
        <begin position="20"/>
        <end position="309"/>
    </location>
</feature>
<accession>A0A8H6S043</accession>
<protein>
    <submittedName>
        <fullName evidence="2">Uncharacterized protein</fullName>
    </submittedName>
</protein>
<keyword evidence="3" id="KW-1185">Reference proteome</keyword>